<dbReference type="EMBL" id="CAIT01000009">
    <property type="protein sequence ID" value="CCH55475.1"/>
    <property type="molecule type" value="Genomic_DNA"/>
</dbReference>
<proteinExistence type="predicted"/>
<feature type="region of interest" description="Disordered" evidence="2">
    <location>
        <begin position="1"/>
        <end position="21"/>
    </location>
</feature>
<name>I2GNJ7_9BACT</name>
<evidence type="ECO:0000256" key="1">
    <source>
        <dbReference type="SAM" id="Coils"/>
    </source>
</evidence>
<feature type="coiled-coil region" evidence="1">
    <location>
        <begin position="55"/>
        <end position="125"/>
    </location>
</feature>
<reference evidence="3 4" key="1">
    <citation type="journal article" date="2012" name="J. Bacteriol.">
        <title>Genome Sequence of the Filamentous Bacterium Fibrisoma limi BUZ 3T.</title>
        <authorList>
            <person name="Filippini M."/>
            <person name="Qi W."/>
            <person name="Jaenicke S."/>
            <person name="Goesmann A."/>
            <person name="Smits T.H."/>
            <person name="Bagheri H.C."/>
        </authorList>
    </citation>
    <scope>NUCLEOTIDE SEQUENCE [LARGE SCALE GENOMIC DNA]</scope>
    <source>
        <strain evidence="4">BUZ 3T</strain>
    </source>
</reference>
<comment type="caution">
    <text evidence="3">The sequence shown here is derived from an EMBL/GenBank/DDBJ whole genome shotgun (WGS) entry which is preliminary data.</text>
</comment>
<dbReference type="AlphaFoldDB" id="I2GNJ7"/>
<keyword evidence="4" id="KW-1185">Reference proteome</keyword>
<dbReference type="Proteomes" id="UP000009309">
    <property type="component" value="Unassembled WGS sequence"/>
</dbReference>
<organism evidence="3 4">
    <name type="scientific">Fibrisoma limi BUZ 3</name>
    <dbReference type="NCBI Taxonomy" id="1185876"/>
    <lineage>
        <taxon>Bacteria</taxon>
        <taxon>Pseudomonadati</taxon>
        <taxon>Bacteroidota</taxon>
        <taxon>Cytophagia</taxon>
        <taxon>Cytophagales</taxon>
        <taxon>Spirosomataceae</taxon>
        <taxon>Fibrisoma</taxon>
    </lineage>
</organism>
<evidence type="ECO:0000256" key="2">
    <source>
        <dbReference type="SAM" id="MobiDB-lite"/>
    </source>
</evidence>
<dbReference type="STRING" id="1185876.BN8_04734"/>
<evidence type="ECO:0000313" key="4">
    <source>
        <dbReference type="Proteomes" id="UP000009309"/>
    </source>
</evidence>
<accession>I2GNJ7</accession>
<dbReference type="eggNOG" id="ENOG503486V">
    <property type="taxonomic scope" value="Bacteria"/>
</dbReference>
<protein>
    <submittedName>
        <fullName evidence="3">Uncharacterized protein</fullName>
    </submittedName>
</protein>
<sequence length="151" mass="17319">MMATLPIGCNSSTEKKAEQIREEQADVVDAAEAGADIDEVREQQAEVDSARKDFARQWRKERDNAREDISATIEDIDDKIAHYERTLTEVSNNRKKSLQQAINTLKTYRQRMADELKNLEFTTAEKWPEVKARTEYLVSKTDAQLNAVRAD</sequence>
<evidence type="ECO:0000313" key="3">
    <source>
        <dbReference type="EMBL" id="CCH55475.1"/>
    </source>
</evidence>
<keyword evidence="1" id="KW-0175">Coiled coil</keyword>
<gene>
    <name evidence="3" type="ORF">BN8_04734</name>
</gene>